<dbReference type="InterPro" id="IPR036249">
    <property type="entry name" value="Thioredoxin-like_sf"/>
</dbReference>
<evidence type="ECO:0000313" key="3">
    <source>
        <dbReference type="Proteomes" id="UP000198820"/>
    </source>
</evidence>
<proteinExistence type="predicted"/>
<dbReference type="GO" id="GO:0016853">
    <property type="term" value="F:isomerase activity"/>
    <property type="evidence" value="ECO:0007669"/>
    <property type="project" value="UniProtKB-KW"/>
</dbReference>
<dbReference type="GO" id="GO:0016209">
    <property type="term" value="F:antioxidant activity"/>
    <property type="evidence" value="ECO:0007669"/>
    <property type="project" value="InterPro"/>
</dbReference>
<dbReference type="PROSITE" id="PS51352">
    <property type="entry name" value="THIOREDOXIN_2"/>
    <property type="match status" value="1"/>
</dbReference>
<dbReference type="RefSeq" id="WP_093244127.1">
    <property type="nucleotide sequence ID" value="NZ_FNQF01000005.1"/>
</dbReference>
<accession>A0A1H4AZ71</accession>
<dbReference type="AlphaFoldDB" id="A0A1H4AZ71"/>
<dbReference type="Proteomes" id="UP000198820">
    <property type="component" value="Unassembled WGS sequence"/>
</dbReference>
<feature type="domain" description="Thioredoxin" evidence="1">
    <location>
        <begin position="56"/>
        <end position="192"/>
    </location>
</feature>
<keyword evidence="3" id="KW-1185">Reference proteome</keyword>
<dbReference type="GO" id="GO:0016491">
    <property type="term" value="F:oxidoreductase activity"/>
    <property type="evidence" value="ECO:0007669"/>
    <property type="project" value="InterPro"/>
</dbReference>
<dbReference type="STRING" id="908615.SAMN05421540_105198"/>
<dbReference type="EMBL" id="FNQF01000005">
    <property type="protein sequence ID" value="SEA41180.1"/>
    <property type="molecule type" value="Genomic_DNA"/>
</dbReference>
<gene>
    <name evidence="2" type="ORF">SAMN05421540_105198</name>
</gene>
<evidence type="ECO:0000259" key="1">
    <source>
        <dbReference type="PROSITE" id="PS51352"/>
    </source>
</evidence>
<dbReference type="InterPro" id="IPR013766">
    <property type="entry name" value="Thioredoxin_domain"/>
</dbReference>
<protein>
    <submittedName>
        <fullName evidence="2">Thiol-disulfide isomerase or thioredoxin</fullName>
    </submittedName>
</protein>
<dbReference type="PANTHER" id="PTHR42852:SF13">
    <property type="entry name" value="PROTEIN DIPZ"/>
    <property type="match status" value="1"/>
</dbReference>
<evidence type="ECO:0000313" key="2">
    <source>
        <dbReference type="EMBL" id="SEA41180.1"/>
    </source>
</evidence>
<dbReference type="Pfam" id="PF00578">
    <property type="entry name" value="AhpC-TSA"/>
    <property type="match status" value="1"/>
</dbReference>
<name>A0A1H4AZ71_9FLAO</name>
<sequence>MKNKEEKKESFLKKHWSNILFGLFVILLIIPQTRTPIQVFINKIISFSPSEISEDDRESLKTYNWVLMNERGEDINFNQSKDKVVIINYWATWCAPCIAEMPSLQELYTEFKDDVDFYFVTNDDPQKVNTFMSKNDYDMPSYRQRSQAPQILQSSSLPTTYMISKKGEIIMKKIGSANWSSDKVKNTIRENL</sequence>
<dbReference type="PANTHER" id="PTHR42852">
    <property type="entry name" value="THIOL:DISULFIDE INTERCHANGE PROTEIN DSBE"/>
    <property type="match status" value="1"/>
</dbReference>
<keyword evidence="2" id="KW-0413">Isomerase</keyword>
<dbReference type="InterPro" id="IPR050553">
    <property type="entry name" value="Thioredoxin_ResA/DsbE_sf"/>
</dbReference>
<dbReference type="InterPro" id="IPR000866">
    <property type="entry name" value="AhpC/TSA"/>
</dbReference>
<dbReference type="CDD" id="cd02966">
    <property type="entry name" value="TlpA_like_family"/>
    <property type="match status" value="1"/>
</dbReference>
<dbReference type="Gene3D" id="3.40.30.10">
    <property type="entry name" value="Glutaredoxin"/>
    <property type="match status" value="1"/>
</dbReference>
<dbReference type="SUPFAM" id="SSF52833">
    <property type="entry name" value="Thioredoxin-like"/>
    <property type="match status" value="1"/>
</dbReference>
<organism evidence="2 3">
    <name type="scientific">Psychroflexus halocasei</name>
    <dbReference type="NCBI Taxonomy" id="908615"/>
    <lineage>
        <taxon>Bacteria</taxon>
        <taxon>Pseudomonadati</taxon>
        <taxon>Bacteroidota</taxon>
        <taxon>Flavobacteriia</taxon>
        <taxon>Flavobacteriales</taxon>
        <taxon>Flavobacteriaceae</taxon>
        <taxon>Psychroflexus</taxon>
    </lineage>
</organism>
<reference evidence="2 3" key="1">
    <citation type="submission" date="2016-10" db="EMBL/GenBank/DDBJ databases">
        <authorList>
            <person name="de Groot N.N."/>
        </authorList>
    </citation>
    <scope>NUCLEOTIDE SEQUENCE [LARGE SCALE GENOMIC DNA]</scope>
    <source>
        <strain evidence="2 3">DSM 23581</strain>
    </source>
</reference>